<feature type="region of interest" description="Disordered" evidence="1">
    <location>
        <begin position="1"/>
        <end position="20"/>
    </location>
</feature>
<reference evidence="2" key="1">
    <citation type="journal article" date="2017" name="Nature">
        <title>The genome of Chenopodium quinoa.</title>
        <authorList>
            <person name="Jarvis D.E."/>
            <person name="Ho Y.S."/>
            <person name="Lightfoot D.J."/>
            <person name="Schmoeckel S.M."/>
            <person name="Li B."/>
            <person name="Borm T.J.A."/>
            <person name="Ohyanagi H."/>
            <person name="Mineta K."/>
            <person name="Michell C.T."/>
            <person name="Saber N."/>
            <person name="Kharbatia N.M."/>
            <person name="Rupper R.R."/>
            <person name="Sharp A.R."/>
            <person name="Dally N."/>
            <person name="Boughton B.A."/>
            <person name="Woo Y.H."/>
            <person name="Gao G."/>
            <person name="Schijlen E.G.W.M."/>
            <person name="Guo X."/>
            <person name="Momin A.A."/>
            <person name="Negrao S."/>
            <person name="Al-Babili S."/>
            <person name="Gehring C."/>
            <person name="Roessner U."/>
            <person name="Jung C."/>
            <person name="Murphy K."/>
            <person name="Arold S.T."/>
            <person name="Gojobori T."/>
            <person name="van der Linden C.G."/>
            <person name="van Loo E.N."/>
            <person name="Jellen E.N."/>
            <person name="Maughan P.J."/>
            <person name="Tester M."/>
        </authorList>
    </citation>
    <scope>NUCLEOTIDE SEQUENCE [LARGE SCALE GENOMIC DNA]</scope>
    <source>
        <strain evidence="2">cv. PI 614886</strain>
    </source>
</reference>
<organism evidence="2 3">
    <name type="scientific">Chenopodium quinoa</name>
    <name type="common">Quinoa</name>
    <dbReference type="NCBI Taxonomy" id="63459"/>
    <lineage>
        <taxon>Eukaryota</taxon>
        <taxon>Viridiplantae</taxon>
        <taxon>Streptophyta</taxon>
        <taxon>Embryophyta</taxon>
        <taxon>Tracheophyta</taxon>
        <taxon>Spermatophyta</taxon>
        <taxon>Magnoliopsida</taxon>
        <taxon>eudicotyledons</taxon>
        <taxon>Gunneridae</taxon>
        <taxon>Pentapetalae</taxon>
        <taxon>Caryophyllales</taxon>
        <taxon>Chenopodiaceae</taxon>
        <taxon>Chenopodioideae</taxon>
        <taxon>Atripliceae</taxon>
        <taxon>Chenopodium</taxon>
    </lineage>
</organism>
<evidence type="ECO:0000313" key="2">
    <source>
        <dbReference type="EnsemblPlants" id="AUR62042879-RA:cds"/>
    </source>
</evidence>
<dbReference type="AlphaFoldDB" id="A0A803NA80"/>
<reference evidence="2" key="2">
    <citation type="submission" date="2021-03" db="UniProtKB">
        <authorList>
            <consortium name="EnsemblPlants"/>
        </authorList>
    </citation>
    <scope>IDENTIFICATION</scope>
</reference>
<dbReference type="EnsemblPlants" id="AUR62042879-RA">
    <property type="protein sequence ID" value="AUR62042879-RA:cds"/>
    <property type="gene ID" value="AUR62042879"/>
</dbReference>
<accession>A0A803NA80</accession>
<evidence type="ECO:0000313" key="3">
    <source>
        <dbReference type="Proteomes" id="UP000596660"/>
    </source>
</evidence>
<evidence type="ECO:0000256" key="1">
    <source>
        <dbReference type="SAM" id="MobiDB-lite"/>
    </source>
</evidence>
<proteinExistence type="predicted"/>
<dbReference type="Gramene" id="AUR62042879-RA">
    <property type="protein sequence ID" value="AUR62042879-RA:cds"/>
    <property type="gene ID" value="AUR62042879"/>
</dbReference>
<keyword evidence="3" id="KW-1185">Reference proteome</keyword>
<dbReference type="Proteomes" id="UP000596660">
    <property type="component" value="Unplaced"/>
</dbReference>
<sequence>MNGEFSCQTKSRRSQEGTKGHYDVVPHIYTSGWEATVSPQRLQYGKRVKGPLLSVMQLEKRLKWNEPTFLATLSTKDLLPEEIPKVIPPRRAVDHEIELVLGAKPPARSPYRMAPPE</sequence>
<name>A0A803NA80_CHEQI</name>
<protein>
    <submittedName>
        <fullName evidence="2">Uncharacterized protein</fullName>
    </submittedName>
</protein>